<dbReference type="GO" id="GO:0007166">
    <property type="term" value="P:cell surface receptor signaling pathway"/>
    <property type="evidence" value="ECO:0007669"/>
    <property type="project" value="TreeGrafter"/>
</dbReference>
<keyword evidence="4" id="KW-0732">Signal</keyword>
<evidence type="ECO:0000256" key="1">
    <source>
        <dbReference type="ARBA" id="ARBA00004251"/>
    </source>
</evidence>
<evidence type="ECO:0000256" key="7">
    <source>
        <dbReference type="ARBA" id="ARBA00023157"/>
    </source>
</evidence>
<evidence type="ECO:0000256" key="4">
    <source>
        <dbReference type="ARBA" id="ARBA00022729"/>
    </source>
</evidence>
<dbReference type="FunFam" id="2.60.40.10:FF:001912">
    <property type="entry name" value="CD274 molecule"/>
    <property type="match status" value="1"/>
</dbReference>
<dbReference type="InterPro" id="IPR053896">
    <property type="entry name" value="BTN3A2-like_Ig-C"/>
</dbReference>
<keyword evidence="8" id="KW-0675">Receptor</keyword>
<gene>
    <name evidence="13" type="ORF">NDU88_005640</name>
</gene>
<proteinExistence type="predicted"/>
<comment type="caution">
    <text evidence="13">The sequence shown here is derived from an EMBL/GenBank/DDBJ whole genome shotgun (WGS) entry which is preliminary data.</text>
</comment>
<keyword evidence="9" id="KW-0325">Glycoprotein</keyword>
<dbReference type="InterPro" id="IPR013106">
    <property type="entry name" value="Ig_V-set"/>
</dbReference>
<feature type="domain" description="Ig-like" evidence="12">
    <location>
        <begin position="40"/>
        <end position="154"/>
    </location>
</feature>
<reference evidence="13" key="1">
    <citation type="journal article" date="2022" name="bioRxiv">
        <title>Sequencing and chromosome-scale assembly of the giantPleurodeles waltlgenome.</title>
        <authorList>
            <person name="Brown T."/>
            <person name="Elewa A."/>
            <person name="Iarovenko S."/>
            <person name="Subramanian E."/>
            <person name="Araus A.J."/>
            <person name="Petzold A."/>
            <person name="Susuki M."/>
            <person name="Suzuki K.-i.T."/>
            <person name="Hayashi T."/>
            <person name="Toyoda A."/>
            <person name="Oliveira C."/>
            <person name="Osipova E."/>
            <person name="Leigh N.D."/>
            <person name="Simon A."/>
            <person name="Yun M.H."/>
        </authorList>
    </citation>
    <scope>NUCLEOTIDE SEQUENCE</scope>
    <source>
        <strain evidence="13">20211129_DDA</strain>
        <tissue evidence="13">Liver</tissue>
    </source>
</reference>
<dbReference type="AlphaFoldDB" id="A0AAV7WXM9"/>
<dbReference type="InterPro" id="IPR051713">
    <property type="entry name" value="T-cell_Activation_Regulation"/>
</dbReference>
<dbReference type="SUPFAM" id="SSF48726">
    <property type="entry name" value="Immunoglobulin"/>
    <property type="match status" value="2"/>
</dbReference>
<feature type="transmembrane region" description="Helical" evidence="11">
    <location>
        <begin position="269"/>
        <end position="293"/>
    </location>
</feature>
<keyword evidence="5 11" id="KW-1133">Transmembrane helix</keyword>
<evidence type="ECO:0000256" key="2">
    <source>
        <dbReference type="ARBA" id="ARBA00022475"/>
    </source>
</evidence>
<feature type="domain" description="Ig-like" evidence="12">
    <location>
        <begin position="160"/>
        <end position="255"/>
    </location>
</feature>
<keyword evidence="3 11" id="KW-0812">Transmembrane</keyword>
<organism evidence="13 14">
    <name type="scientific">Pleurodeles waltl</name>
    <name type="common">Iberian ribbed newt</name>
    <dbReference type="NCBI Taxonomy" id="8319"/>
    <lineage>
        <taxon>Eukaryota</taxon>
        <taxon>Metazoa</taxon>
        <taxon>Chordata</taxon>
        <taxon>Craniata</taxon>
        <taxon>Vertebrata</taxon>
        <taxon>Euteleostomi</taxon>
        <taxon>Amphibia</taxon>
        <taxon>Batrachia</taxon>
        <taxon>Caudata</taxon>
        <taxon>Salamandroidea</taxon>
        <taxon>Salamandridae</taxon>
        <taxon>Pleurodelinae</taxon>
        <taxon>Pleurodeles</taxon>
    </lineage>
</organism>
<evidence type="ECO:0000259" key="12">
    <source>
        <dbReference type="PROSITE" id="PS50835"/>
    </source>
</evidence>
<evidence type="ECO:0000256" key="5">
    <source>
        <dbReference type="ARBA" id="ARBA00022989"/>
    </source>
</evidence>
<evidence type="ECO:0000256" key="8">
    <source>
        <dbReference type="ARBA" id="ARBA00023170"/>
    </source>
</evidence>
<evidence type="ECO:0000256" key="9">
    <source>
        <dbReference type="ARBA" id="ARBA00023180"/>
    </source>
</evidence>
<keyword evidence="6 11" id="KW-0472">Membrane</keyword>
<dbReference type="EMBL" id="JANPWB010000001">
    <property type="protein sequence ID" value="KAJ1218054.1"/>
    <property type="molecule type" value="Genomic_DNA"/>
</dbReference>
<dbReference type="Pfam" id="PF07686">
    <property type="entry name" value="V-set"/>
    <property type="match status" value="1"/>
</dbReference>
<keyword evidence="7" id="KW-1015">Disulfide bond</keyword>
<evidence type="ECO:0000256" key="11">
    <source>
        <dbReference type="SAM" id="Phobius"/>
    </source>
</evidence>
<name>A0AAV7WXM9_PLEWA</name>
<keyword evidence="10" id="KW-0393">Immunoglobulin domain</keyword>
<dbReference type="Pfam" id="PF22705">
    <property type="entry name" value="C2-set_3"/>
    <property type="match status" value="1"/>
</dbReference>
<dbReference type="GO" id="GO:0009897">
    <property type="term" value="C:external side of plasma membrane"/>
    <property type="evidence" value="ECO:0007669"/>
    <property type="project" value="TreeGrafter"/>
</dbReference>
<dbReference type="SMART" id="SM00406">
    <property type="entry name" value="IGv"/>
    <property type="match status" value="1"/>
</dbReference>
<accession>A0AAV7WXM9</accession>
<dbReference type="InterPro" id="IPR007110">
    <property type="entry name" value="Ig-like_dom"/>
</dbReference>
<protein>
    <recommendedName>
        <fullName evidence="12">Ig-like domain-containing protein</fullName>
    </recommendedName>
</protein>
<evidence type="ECO:0000256" key="6">
    <source>
        <dbReference type="ARBA" id="ARBA00023136"/>
    </source>
</evidence>
<evidence type="ECO:0000256" key="3">
    <source>
        <dbReference type="ARBA" id="ARBA00022692"/>
    </source>
</evidence>
<evidence type="ECO:0000313" key="13">
    <source>
        <dbReference type="EMBL" id="KAJ1218054.1"/>
    </source>
</evidence>
<dbReference type="GO" id="GO:0042130">
    <property type="term" value="P:negative regulation of T cell proliferation"/>
    <property type="evidence" value="ECO:0007669"/>
    <property type="project" value="TreeGrafter"/>
</dbReference>
<dbReference type="InterPro" id="IPR003599">
    <property type="entry name" value="Ig_sub"/>
</dbReference>
<evidence type="ECO:0000256" key="10">
    <source>
        <dbReference type="ARBA" id="ARBA00023319"/>
    </source>
</evidence>
<dbReference type="GO" id="GO:0071222">
    <property type="term" value="P:cellular response to lipopolysaccharide"/>
    <property type="evidence" value="ECO:0007669"/>
    <property type="project" value="TreeGrafter"/>
</dbReference>
<dbReference type="GO" id="GO:0006955">
    <property type="term" value="P:immune response"/>
    <property type="evidence" value="ECO:0007669"/>
    <property type="project" value="TreeGrafter"/>
</dbReference>
<keyword evidence="2" id="KW-1003">Cell membrane</keyword>
<evidence type="ECO:0000313" key="14">
    <source>
        <dbReference type="Proteomes" id="UP001066276"/>
    </source>
</evidence>
<dbReference type="Proteomes" id="UP001066276">
    <property type="component" value="Chromosome 1_1"/>
</dbReference>
<keyword evidence="14" id="KW-1185">Reference proteome</keyword>
<dbReference type="GO" id="GO:0042102">
    <property type="term" value="P:positive regulation of T cell proliferation"/>
    <property type="evidence" value="ECO:0007669"/>
    <property type="project" value="TreeGrafter"/>
</dbReference>
<dbReference type="InterPro" id="IPR036179">
    <property type="entry name" value="Ig-like_dom_sf"/>
</dbReference>
<dbReference type="PANTHER" id="PTHR25466:SF3">
    <property type="entry name" value="PROGRAMMED CELL DEATH 1 LIGAND 1"/>
    <property type="match status" value="1"/>
</dbReference>
<dbReference type="PROSITE" id="PS50835">
    <property type="entry name" value="IG_LIKE"/>
    <property type="match status" value="2"/>
</dbReference>
<comment type="subcellular location">
    <subcellularLocation>
        <location evidence="1">Cell membrane</location>
        <topology evidence="1">Single-pass type I membrane protein</topology>
    </subcellularLocation>
</comment>
<sequence>MLDLPKAKLSALFQESMGKMEKTFLVFTCIFKWNYINALFSVKVPESSYTVQIGTTVDLECNFPVIDTLRIKDLTITWLWRKSPETDQQEVYVFHNGKEDISKQDSRYKGRATLVKDTLFTGRVVLQISNIRLSDRGTYQCLIGYGGADYRHIDLLVEAPYSTINTKLSTFLTDSGMQERQMECQSQGYPKAEVIWLNEWKDISEKAITSYTVSTDLLHNVTSVLQIKGSENNTYHCIFWNKELQQNTTATFILSDEIDHTLWPNKRGYYGVILAGSLIVTIMLITVGLSQIYGCSTYTSTRGKNPVTVSCRLCAKFPPHQMQKTFGDLCFSLYRNSDKGTFAGDCVAGGTPTTRRKPGANSHDDYAAGIIGQVEADVHCEQRLALEDV</sequence>
<dbReference type="InterPro" id="IPR013783">
    <property type="entry name" value="Ig-like_fold"/>
</dbReference>
<dbReference type="Gene3D" id="2.60.40.10">
    <property type="entry name" value="Immunoglobulins"/>
    <property type="match status" value="2"/>
</dbReference>
<dbReference type="PANTHER" id="PTHR25466">
    <property type="entry name" value="T-LYMPHOCYTE ACTIVATION ANTIGEN"/>
    <property type="match status" value="1"/>
</dbReference>
<dbReference type="GO" id="GO:0031295">
    <property type="term" value="P:T cell costimulation"/>
    <property type="evidence" value="ECO:0007669"/>
    <property type="project" value="TreeGrafter"/>
</dbReference>
<dbReference type="SMART" id="SM00409">
    <property type="entry name" value="IG"/>
    <property type="match status" value="1"/>
</dbReference>